<accession>A8QD62</accession>
<dbReference type="EMBL" id="AAYY01000020">
    <property type="protein sequence ID" value="EDP41581.1"/>
    <property type="molecule type" value="Genomic_DNA"/>
</dbReference>
<evidence type="ECO:0000313" key="2">
    <source>
        <dbReference type="Proteomes" id="UP000008837"/>
    </source>
</evidence>
<protein>
    <submittedName>
        <fullName evidence="1">Uncharacterized protein</fullName>
    </submittedName>
</protein>
<dbReference type="KEGG" id="mgl:MGL_4130"/>
<dbReference type="InParanoid" id="A8QD62"/>
<dbReference type="STRING" id="425265.A8QD62"/>
<dbReference type="AlphaFoldDB" id="A8QD62"/>
<dbReference type="GeneID" id="5853089"/>
<reference evidence="1 2" key="1">
    <citation type="journal article" date="2007" name="Proc. Natl. Acad. Sci. U.S.A.">
        <title>Dandruff-associated Malassezia genomes reveal convergent and divergent virulence traits shared with plant and human fungal pathogens.</title>
        <authorList>
            <person name="Xu J."/>
            <person name="Saunders C.W."/>
            <person name="Hu P."/>
            <person name="Grant R.A."/>
            <person name="Boekhout T."/>
            <person name="Kuramae E.E."/>
            <person name="Kronstad J.W."/>
            <person name="Deangelis Y.M."/>
            <person name="Reeder N.L."/>
            <person name="Johnstone K.R."/>
            <person name="Leland M."/>
            <person name="Fieno A.M."/>
            <person name="Begley W.M."/>
            <person name="Sun Y."/>
            <person name="Lacey M.P."/>
            <person name="Chaudhary T."/>
            <person name="Keough T."/>
            <person name="Chu L."/>
            <person name="Sears R."/>
            <person name="Yuan B."/>
            <person name="Dawson T.L.Jr."/>
        </authorList>
    </citation>
    <scope>NUCLEOTIDE SEQUENCE [LARGE SCALE GENOMIC DNA]</scope>
    <source>
        <strain evidence="2">ATCC MYA-4612 / CBS 7966</strain>
    </source>
</reference>
<evidence type="ECO:0000313" key="1">
    <source>
        <dbReference type="EMBL" id="EDP41581.1"/>
    </source>
</evidence>
<comment type="caution">
    <text evidence="1">The sequence shown here is derived from an EMBL/GenBank/DDBJ whole genome shotgun (WGS) entry which is preliminary data.</text>
</comment>
<keyword evidence="2" id="KW-1185">Reference proteome</keyword>
<name>A8QD62_MALGO</name>
<organism evidence="1 2">
    <name type="scientific">Malassezia globosa (strain ATCC MYA-4612 / CBS 7966)</name>
    <name type="common">Dandruff-associated fungus</name>
    <dbReference type="NCBI Taxonomy" id="425265"/>
    <lineage>
        <taxon>Eukaryota</taxon>
        <taxon>Fungi</taxon>
        <taxon>Dikarya</taxon>
        <taxon>Basidiomycota</taxon>
        <taxon>Ustilaginomycotina</taxon>
        <taxon>Malasseziomycetes</taxon>
        <taxon>Malasseziales</taxon>
        <taxon>Malasseziaceae</taxon>
        <taxon>Malassezia</taxon>
    </lineage>
</organism>
<sequence length="120" mass="13197">MSGNQGPILPVINVPVNYDEERDKIQDFLEHFKASLAQVPSLADVGTQHASYMPDESPEAALARETDAGAMEIDALYENTDMAQDAVVNKYMVQLVRMHAPTAPRSWPHTSGEEEALGWA</sequence>
<dbReference type="Proteomes" id="UP000008837">
    <property type="component" value="Unassembled WGS sequence"/>
</dbReference>
<proteinExistence type="predicted"/>
<gene>
    <name evidence="1" type="ORF">MGL_4130</name>
</gene>
<dbReference type="RefSeq" id="XP_001728795.1">
    <property type="nucleotide sequence ID" value="XM_001728743.1"/>
</dbReference>
<dbReference type="VEuPathDB" id="FungiDB:MGL_4130"/>